<dbReference type="GO" id="GO:0003924">
    <property type="term" value="F:GTPase activity"/>
    <property type="evidence" value="ECO:0007669"/>
    <property type="project" value="InterPro"/>
</dbReference>
<dbReference type="OrthoDB" id="5061070at2759"/>
<dbReference type="InterPro" id="IPR000375">
    <property type="entry name" value="Dynamin_stalk"/>
</dbReference>
<dbReference type="AlphaFoldDB" id="A0A067KGU2"/>
<dbReference type="GO" id="GO:0005874">
    <property type="term" value="C:microtubule"/>
    <property type="evidence" value="ECO:0007669"/>
    <property type="project" value="TreeGrafter"/>
</dbReference>
<sequence length="339" mass="38591">MGVSETPLSNGDEMENYEEVSSIALVRAKVEEDVVPLYHPTMIVFGLFLMQLISLSFSRCSAIGICTRVPPIMRLQHYPTTTPELFLEFNGKTVLINETHIANAINLVTDKITGNGKGISNTPLTLIVNNNGVHDLTMIDLPRITRVPVLVQPENIYEQIPARESLRKILVRGECDEYSDDHDLYCTSRLLEMLNEYSNDLHNCPQNDPRKNILVEEIWIVEESRRIELPKLLPRTAFLSMLQKKVEWILRMPIDFVEKVWTYIENVFSIQNLVNKELDNEIISELMGGCGGGLERMLEESPSVASKREKLNMRIKLLGESKTVQGNIMDKIATTYLDN</sequence>
<dbReference type="GO" id="GO:0008017">
    <property type="term" value="F:microtubule binding"/>
    <property type="evidence" value="ECO:0007669"/>
    <property type="project" value="TreeGrafter"/>
</dbReference>
<protein>
    <recommendedName>
        <fullName evidence="3">Dynamin GTPase domain-containing protein</fullName>
    </recommendedName>
</protein>
<name>A0A067KGU2_JATCU</name>
<feature type="domain" description="Dynamin GTPase" evidence="3">
    <location>
        <begin position="20"/>
        <end position="249"/>
    </location>
</feature>
<gene>
    <name evidence="4" type="ORF">JCGZ_15436</name>
</gene>
<dbReference type="GO" id="GO:0005525">
    <property type="term" value="F:GTP binding"/>
    <property type="evidence" value="ECO:0007669"/>
    <property type="project" value="InterPro"/>
</dbReference>
<dbReference type="SUPFAM" id="SSF52540">
    <property type="entry name" value="P-loop containing nucleoside triphosphate hydrolases"/>
    <property type="match status" value="1"/>
</dbReference>
<dbReference type="GO" id="GO:0005737">
    <property type="term" value="C:cytoplasm"/>
    <property type="evidence" value="ECO:0007669"/>
    <property type="project" value="TreeGrafter"/>
</dbReference>
<evidence type="ECO:0000313" key="5">
    <source>
        <dbReference type="Proteomes" id="UP000027138"/>
    </source>
</evidence>
<dbReference type="InterPro" id="IPR022812">
    <property type="entry name" value="Dynamin"/>
</dbReference>
<evidence type="ECO:0000256" key="1">
    <source>
        <dbReference type="ARBA" id="ARBA00022741"/>
    </source>
</evidence>
<keyword evidence="2" id="KW-0342">GTP-binding</keyword>
<accession>A0A067KGU2</accession>
<dbReference type="SMART" id="SM00053">
    <property type="entry name" value="DYNc"/>
    <property type="match status" value="1"/>
</dbReference>
<keyword evidence="1" id="KW-0547">Nucleotide-binding</keyword>
<dbReference type="Gene3D" id="3.40.50.300">
    <property type="entry name" value="P-loop containing nucleotide triphosphate hydrolases"/>
    <property type="match status" value="1"/>
</dbReference>
<dbReference type="Pfam" id="PF01031">
    <property type="entry name" value="Dynamin_M"/>
    <property type="match status" value="1"/>
</dbReference>
<evidence type="ECO:0000259" key="3">
    <source>
        <dbReference type="SMART" id="SM00053"/>
    </source>
</evidence>
<dbReference type="STRING" id="180498.A0A067KGU2"/>
<dbReference type="InterPro" id="IPR001401">
    <property type="entry name" value="Dynamin_GTPase"/>
</dbReference>
<dbReference type="InterPro" id="IPR045063">
    <property type="entry name" value="Dynamin_N"/>
</dbReference>
<keyword evidence="5" id="KW-1185">Reference proteome</keyword>
<dbReference type="PANTHER" id="PTHR11566">
    <property type="entry name" value="DYNAMIN"/>
    <property type="match status" value="1"/>
</dbReference>
<dbReference type="PANTHER" id="PTHR11566:SF173">
    <property type="entry name" value="DYNAMIN-RELATED PROTEIN 4C"/>
    <property type="match status" value="1"/>
</dbReference>
<dbReference type="Gene3D" id="1.20.120.1240">
    <property type="entry name" value="Dynamin, middle domain"/>
    <property type="match status" value="1"/>
</dbReference>
<evidence type="ECO:0000313" key="4">
    <source>
        <dbReference type="EMBL" id="KDP31485.1"/>
    </source>
</evidence>
<evidence type="ECO:0000256" key="2">
    <source>
        <dbReference type="ARBA" id="ARBA00023134"/>
    </source>
</evidence>
<organism evidence="4 5">
    <name type="scientific">Jatropha curcas</name>
    <name type="common">Barbados nut</name>
    <dbReference type="NCBI Taxonomy" id="180498"/>
    <lineage>
        <taxon>Eukaryota</taxon>
        <taxon>Viridiplantae</taxon>
        <taxon>Streptophyta</taxon>
        <taxon>Embryophyta</taxon>
        <taxon>Tracheophyta</taxon>
        <taxon>Spermatophyta</taxon>
        <taxon>Magnoliopsida</taxon>
        <taxon>eudicotyledons</taxon>
        <taxon>Gunneridae</taxon>
        <taxon>Pentapetalae</taxon>
        <taxon>rosids</taxon>
        <taxon>fabids</taxon>
        <taxon>Malpighiales</taxon>
        <taxon>Euphorbiaceae</taxon>
        <taxon>Crotonoideae</taxon>
        <taxon>Jatropheae</taxon>
        <taxon>Jatropha</taxon>
    </lineage>
</organism>
<reference evidence="4 5" key="1">
    <citation type="journal article" date="2014" name="PLoS ONE">
        <title>Global Analysis of Gene Expression Profiles in Physic Nut (Jatropha curcas L.) Seedlings Exposed to Salt Stress.</title>
        <authorList>
            <person name="Zhang L."/>
            <person name="Zhang C."/>
            <person name="Wu P."/>
            <person name="Chen Y."/>
            <person name="Li M."/>
            <person name="Jiang H."/>
            <person name="Wu G."/>
        </authorList>
    </citation>
    <scope>NUCLEOTIDE SEQUENCE [LARGE SCALE GENOMIC DNA]</scope>
    <source>
        <strain evidence="5">cv. GZQX0401</strain>
        <tissue evidence="4">Young leaves</tissue>
    </source>
</reference>
<dbReference type="EMBL" id="KK914629">
    <property type="protein sequence ID" value="KDP31485.1"/>
    <property type="molecule type" value="Genomic_DNA"/>
</dbReference>
<dbReference type="Pfam" id="PF00350">
    <property type="entry name" value="Dynamin_N"/>
    <property type="match status" value="1"/>
</dbReference>
<dbReference type="GO" id="GO:0016020">
    <property type="term" value="C:membrane"/>
    <property type="evidence" value="ECO:0007669"/>
    <property type="project" value="TreeGrafter"/>
</dbReference>
<dbReference type="Proteomes" id="UP000027138">
    <property type="component" value="Unassembled WGS sequence"/>
</dbReference>
<proteinExistence type="predicted"/>
<dbReference type="InterPro" id="IPR027417">
    <property type="entry name" value="P-loop_NTPase"/>
</dbReference>